<evidence type="ECO:0000256" key="2">
    <source>
        <dbReference type="SAM" id="Phobius"/>
    </source>
</evidence>
<proteinExistence type="predicted"/>
<name>A0AAV7VIM1_PLEWA</name>
<protein>
    <recommendedName>
        <fullName evidence="5">Secreted protein</fullName>
    </recommendedName>
</protein>
<keyword evidence="2" id="KW-0472">Membrane</keyword>
<comment type="caution">
    <text evidence="3">The sequence shown here is derived from an EMBL/GenBank/DDBJ whole genome shotgun (WGS) entry which is preliminary data.</text>
</comment>
<dbReference type="Proteomes" id="UP001066276">
    <property type="component" value="Chromosome 2_1"/>
</dbReference>
<dbReference type="EMBL" id="JANPWB010000003">
    <property type="protein sequence ID" value="KAJ1200736.1"/>
    <property type="molecule type" value="Genomic_DNA"/>
</dbReference>
<keyword evidence="4" id="KW-1185">Reference proteome</keyword>
<feature type="transmembrane region" description="Helical" evidence="2">
    <location>
        <begin position="20"/>
        <end position="42"/>
    </location>
</feature>
<organism evidence="3 4">
    <name type="scientific">Pleurodeles waltl</name>
    <name type="common">Iberian ribbed newt</name>
    <dbReference type="NCBI Taxonomy" id="8319"/>
    <lineage>
        <taxon>Eukaryota</taxon>
        <taxon>Metazoa</taxon>
        <taxon>Chordata</taxon>
        <taxon>Craniata</taxon>
        <taxon>Vertebrata</taxon>
        <taxon>Euteleostomi</taxon>
        <taxon>Amphibia</taxon>
        <taxon>Batrachia</taxon>
        <taxon>Caudata</taxon>
        <taxon>Salamandroidea</taxon>
        <taxon>Salamandridae</taxon>
        <taxon>Pleurodelinae</taxon>
        <taxon>Pleurodeles</taxon>
    </lineage>
</organism>
<reference evidence="3" key="1">
    <citation type="journal article" date="2022" name="bioRxiv">
        <title>Sequencing and chromosome-scale assembly of the giantPleurodeles waltlgenome.</title>
        <authorList>
            <person name="Brown T."/>
            <person name="Elewa A."/>
            <person name="Iarovenko S."/>
            <person name="Subramanian E."/>
            <person name="Araus A.J."/>
            <person name="Petzold A."/>
            <person name="Susuki M."/>
            <person name="Suzuki K.-i.T."/>
            <person name="Hayashi T."/>
            <person name="Toyoda A."/>
            <person name="Oliveira C."/>
            <person name="Osipova E."/>
            <person name="Leigh N.D."/>
            <person name="Simon A."/>
            <person name="Yun M.H."/>
        </authorList>
    </citation>
    <scope>NUCLEOTIDE SEQUENCE</scope>
    <source>
        <strain evidence="3">20211129_DDA</strain>
        <tissue evidence="3">Liver</tissue>
    </source>
</reference>
<gene>
    <name evidence="3" type="ORF">NDU88_004557</name>
</gene>
<dbReference type="AlphaFoldDB" id="A0AAV7VIM1"/>
<keyword evidence="2" id="KW-0812">Transmembrane</keyword>
<evidence type="ECO:0008006" key="5">
    <source>
        <dbReference type="Google" id="ProtNLM"/>
    </source>
</evidence>
<keyword evidence="2" id="KW-1133">Transmembrane helix</keyword>
<accession>A0AAV7VIM1</accession>
<sequence length="106" mass="12322">MVAQCLHKTFLHLLFDRNFLQFLELFIFISVVRHSSALNVFLQPRRAKWSRIMCSVPCSVRTRLSRSEKLRSSSTRVHEQGQRKRTMSSSIRAIARMSACPRSTPV</sequence>
<evidence type="ECO:0000313" key="3">
    <source>
        <dbReference type="EMBL" id="KAJ1200736.1"/>
    </source>
</evidence>
<feature type="region of interest" description="Disordered" evidence="1">
    <location>
        <begin position="67"/>
        <end position="89"/>
    </location>
</feature>
<feature type="compositionally biased region" description="Basic and acidic residues" evidence="1">
    <location>
        <begin position="67"/>
        <end position="82"/>
    </location>
</feature>
<evidence type="ECO:0000256" key="1">
    <source>
        <dbReference type="SAM" id="MobiDB-lite"/>
    </source>
</evidence>
<evidence type="ECO:0000313" key="4">
    <source>
        <dbReference type="Proteomes" id="UP001066276"/>
    </source>
</evidence>